<reference evidence="2" key="1">
    <citation type="submission" date="2023-06" db="EMBL/GenBank/DDBJ databases">
        <title>Gycomyces niveus sp.nov., a novel actinomycete isolated from soil in Shouguang.</title>
        <authorList>
            <person name="Yang X."/>
            <person name="Zhao J."/>
        </authorList>
    </citation>
    <scope>NUCLEOTIDE SEQUENCE</scope>
    <source>
        <strain evidence="2">NEAU C2</strain>
    </source>
</reference>
<name>A0ABT7YKJ7_9ACTN</name>
<keyword evidence="3" id="KW-1185">Reference proteome</keyword>
<dbReference type="Proteomes" id="UP001171902">
    <property type="component" value="Unassembled WGS sequence"/>
</dbReference>
<evidence type="ECO:0000313" key="3">
    <source>
        <dbReference type="Proteomes" id="UP001171902"/>
    </source>
</evidence>
<feature type="compositionally biased region" description="Polar residues" evidence="1">
    <location>
        <begin position="163"/>
        <end position="178"/>
    </location>
</feature>
<protein>
    <submittedName>
        <fullName evidence="2">Uncharacterized protein</fullName>
    </submittedName>
</protein>
<gene>
    <name evidence="2" type="ORF">QWI33_03550</name>
</gene>
<feature type="compositionally biased region" description="Low complexity" evidence="1">
    <location>
        <begin position="129"/>
        <end position="139"/>
    </location>
</feature>
<feature type="compositionally biased region" description="Pro residues" evidence="1">
    <location>
        <begin position="1"/>
        <end position="16"/>
    </location>
</feature>
<feature type="region of interest" description="Disordered" evidence="1">
    <location>
        <begin position="465"/>
        <end position="490"/>
    </location>
</feature>
<accession>A0ABT7YKJ7</accession>
<feature type="compositionally biased region" description="Low complexity" evidence="1">
    <location>
        <begin position="340"/>
        <end position="369"/>
    </location>
</feature>
<comment type="caution">
    <text evidence="2">The sequence shown here is derived from an EMBL/GenBank/DDBJ whole genome shotgun (WGS) entry which is preliminary data.</text>
</comment>
<dbReference type="EMBL" id="JAUEMJ010000001">
    <property type="protein sequence ID" value="MDN3238788.1"/>
    <property type="molecule type" value="Genomic_DNA"/>
</dbReference>
<evidence type="ECO:0000313" key="2">
    <source>
        <dbReference type="EMBL" id="MDN3238788.1"/>
    </source>
</evidence>
<feature type="compositionally biased region" description="Low complexity" evidence="1">
    <location>
        <begin position="279"/>
        <end position="289"/>
    </location>
</feature>
<feature type="region of interest" description="Disordered" evidence="1">
    <location>
        <begin position="1"/>
        <end position="433"/>
    </location>
</feature>
<organism evidence="2 3">
    <name type="scientific">Glycomyces tritici</name>
    <dbReference type="NCBI Taxonomy" id="2665176"/>
    <lineage>
        <taxon>Bacteria</taxon>
        <taxon>Bacillati</taxon>
        <taxon>Actinomycetota</taxon>
        <taxon>Actinomycetes</taxon>
        <taxon>Glycomycetales</taxon>
        <taxon>Glycomycetaceae</taxon>
        <taxon>Glycomyces</taxon>
    </lineage>
</organism>
<dbReference type="RefSeq" id="WP_289954941.1">
    <property type="nucleotide sequence ID" value="NZ_JAUEMJ010000001.1"/>
</dbReference>
<sequence>MPDPSPEQPPSWPPTSEPAATPTNPPRITARGVGHLPSKAPAPATTEDEPSAADRFLRPPPSGGAFSEPPHQAGPYEELDPESRRSEWGAFDDATPEVPQQPGPQHGGAPYGEAPFAQRQAPQYGGQGAPEPEYQQPAYQEPPAPQGDWNAKGEADAPDWPPKSSQEWMHQQSQTGWGLTSGGAAWTGAGEIPPPAAAPAAEAPAEQSFRPEQAGSPFVAPQQAPGFDQPTYDAPRQPAQGESLEFPELRSDPYEADVYGHNQYRGDSGGQDLYQSDPYQAERLQAEAQQAREEYQAQQQADPFPPVPQQPQQSYGEQRTGAPFGSGADAFGPTGTAPEQQDPFAAAQDQFAQQDPFAAAPQQVPYAQQDTVPAPPQSAYGDQPSGAHSVYAEQSAPIAAPDAVPAQRTAEPAEKKPEPVVESPSGPIRVAPPTHRGVRYAIYGIGGLITLGLIIGIVLMLGAEPPREPTQPGDGNGDSDSSNESPGADEALTPERYTELAAAAGTAEWFSWRYGEAGENGAEELAAASGDALASEPLLGDADRSIQGQLGYVTDESGLTGIDHVTVVESTDESLGLTPRAGGRFTDEGRPELELQEGATADCLNGLGGELGEPVAMARPEQSAEVNAHSVIAFSSGVVATAGISGAQGGTCLQLPAGQVPTDVALTDGNELALVTTWTPESQTGSLVVIALGDKKGSYQSSWSQAYPGLPNPGHFGEAEVVGTVELPFTAPTSVDAWSNSNGSLSAERSDVEGGAGRDQVATAGAAIVGDLSAGQVTTVDLASTLEGLAAQHYDSTEFQFAATAGEAVGFDGGVADVAATEGVFAVATTDGTVRELDGALKETAATEVGANPTCLVVGTQSGAFIATSRGEATVSWVSGGEVVKELADSRMADPLCASETPALNAKGYDGTAAVVLVTDYTGQKLHSYLDGQASIPGGGTVGGDGFSYAGAYEVAGNPWGASVTVDLE</sequence>
<evidence type="ECO:0000256" key="1">
    <source>
        <dbReference type="SAM" id="MobiDB-lite"/>
    </source>
</evidence>
<proteinExistence type="predicted"/>